<feature type="domain" description="HotDog ACOT-type" evidence="5">
    <location>
        <begin position="306"/>
        <end position="419"/>
    </location>
</feature>
<evidence type="ECO:0000313" key="7">
    <source>
        <dbReference type="Proteomes" id="UP000683360"/>
    </source>
</evidence>
<keyword evidence="2" id="KW-0677">Repeat</keyword>
<protein>
    <submittedName>
        <fullName evidence="6">ACOT9</fullName>
        <ecNumber evidence="6">3.1.2.-</ecNumber>
    </submittedName>
</protein>
<dbReference type="EMBL" id="CAJPWZ010000558">
    <property type="protein sequence ID" value="CAG2196467.1"/>
    <property type="molecule type" value="Genomic_DNA"/>
</dbReference>
<proteinExistence type="inferred from homology"/>
<dbReference type="OrthoDB" id="331699at2759"/>
<accession>A0A8S3QLR1</accession>
<gene>
    <name evidence="6" type="ORF">MEDL_11296</name>
</gene>
<dbReference type="EMBL" id="CAJPWZ010000558">
    <property type="protein sequence ID" value="CAG2196468.1"/>
    <property type="molecule type" value="Genomic_DNA"/>
</dbReference>
<dbReference type="InterPro" id="IPR029069">
    <property type="entry name" value="HotDog_dom_sf"/>
</dbReference>
<name>A0A8S3QLR1_MYTED</name>
<sequence>MASVSKLTRKIPSGLQRSYQCRRKLLSQSWRTRNYSQTNTSIQTIQTARNRLKELVGAQLTRNRLKELVGAQLSWGTQIQDAGSETNIITQQSDLPTRTISDSYTEAMIPVGTDEILREKYINFYGGMRFGRILEDLDTFAVLISYTHSTQGTEKKSPISIVTALVDRIELGEKPFSPFKDIKMKGSVTWAGKTSMEITMNLEQEDASEWKKVLTARFVMVARNPLTKKSAFINALQLTSQEEEKIFELGEVNKVKRQEEAKRNLLKTPPHENEIQIVHEHFLKTLDPSSSTFKIRVKPENSVWMDQTKLKNLIICFPEQRNLYNKIFGGYLMRKAFELAWTSAALYSKSRQVAITTVDDIVFRKPVEIGSLLFLSSEVVYTNGSKLQLKVHAEVVNPTDYTRATTNDFHFTFDTKQEDLPSVIPKTYAEFMLFLDGKRHYES</sequence>
<reference evidence="6" key="1">
    <citation type="submission" date="2021-03" db="EMBL/GenBank/DDBJ databases">
        <authorList>
            <person name="Bekaert M."/>
        </authorList>
    </citation>
    <scope>NUCLEOTIDE SEQUENCE</scope>
</reference>
<dbReference type="AlphaFoldDB" id="A0A8S3QLR1"/>
<dbReference type="GO" id="GO:0006637">
    <property type="term" value="P:acyl-CoA metabolic process"/>
    <property type="evidence" value="ECO:0007669"/>
    <property type="project" value="TreeGrafter"/>
</dbReference>
<evidence type="ECO:0000313" key="6">
    <source>
        <dbReference type="EMBL" id="CAG2196468.1"/>
    </source>
</evidence>
<evidence type="ECO:0000256" key="3">
    <source>
        <dbReference type="ARBA" id="ARBA00022801"/>
    </source>
</evidence>
<dbReference type="Proteomes" id="UP000683360">
    <property type="component" value="Unassembled WGS sequence"/>
</dbReference>
<dbReference type="GO" id="GO:0047617">
    <property type="term" value="F:fatty acyl-CoA hydrolase activity"/>
    <property type="evidence" value="ECO:0007669"/>
    <property type="project" value="TreeGrafter"/>
</dbReference>
<dbReference type="EC" id="3.1.2.-" evidence="6"/>
<dbReference type="PANTHER" id="PTHR12655">
    <property type="entry name" value="ACYL-COA THIOESTERASE"/>
    <property type="match status" value="1"/>
</dbReference>
<dbReference type="Pfam" id="PF03061">
    <property type="entry name" value="4HBT"/>
    <property type="match status" value="1"/>
</dbReference>
<dbReference type="PROSITE" id="PS51770">
    <property type="entry name" value="HOTDOG_ACOT"/>
    <property type="match status" value="2"/>
</dbReference>
<keyword evidence="3 6" id="KW-0378">Hydrolase</keyword>
<evidence type="ECO:0000256" key="4">
    <source>
        <dbReference type="ARBA" id="ARBA00022946"/>
    </source>
</evidence>
<dbReference type="EMBL" id="CAJPWZ010000558">
    <property type="protein sequence ID" value="CAG2196471.1"/>
    <property type="molecule type" value="Genomic_DNA"/>
</dbReference>
<dbReference type="InterPro" id="IPR033120">
    <property type="entry name" value="HOTDOG_ACOT"/>
</dbReference>
<organism evidence="6 7">
    <name type="scientific">Mytilus edulis</name>
    <name type="common">Blue mussel</name>
    <dbReference type="NCBI Taxonomy" id="6550"/>
    <lineage>
        <taxon>Eukaryota</taxon>
        <taxon>Metazoa</taxon>
        <taxon>Spiralia</taxon>
        <taxon>Lophotrochozoa</taxon>
        <taxon>Mollusca</taxon>
        <taxon>Bivalvia</taxon>
        <taxon>Autobranchia</taxon>
        <taxon>Pteriomorphia</taxon>
        <taxon>Mytilida</taxon>
        <taxon>Mytiloidea</taxon>
        <taxon>Mytilidae</taxon>
        <taxon>Mytilinae</taxon>
        <taxon>Mytilus</taxon>
    </lineage>
</organism>
<dbReference type="FunFam" id="3.10.129.10:FF:000012">
    <property type="entry name" value="Acyl-coenzyme A thioesterase 9, mitochondrial"/>
    <property type="match status" value="1"/>
</dbReference>
<dbReference type="InterPro" id="IPR006683">
    <property type="entry name" value="Thioestr_dom"/>
</dbReference>
<keyword evidence="7" id="KW-1185">Reference proteome</keyword>
<feature type="domain" description="HotDog ACOT-type" evidence="5">
    <location>
        <begin position="107"/>
        <end position="226"/>
    </location>
</feature>
<dbReference type="PANTHER" id="PTHR12655:SF0">
    <property type="entry name" value="ACYL-COENZYME A THIOESTERASE 9, MITOCHONDRIAL"/>
    <property type="match status" value="1"/>
</dbReference>
<evidence type="ECO:0000259" key="5">
    <source>
        <dbReference type="PROSITE" id="PS51770"/>
    </source>
</evidence>
<comment type="similarity">
    <text evidence="1">Belongs to the acyl coenzyme A hydrolase family.</text>
</comment>
<evidence type="ECO:0000256" key="2">
    <source>
        <dbReference type="ARBA" id="ARBA00022737"/>
    </source>
</evidence>
<dbReference type="SUPFAM" id="SSF54637">
    <property type="entry name" value="Thioesterase/thiol ester dehydrase-isomerase"/>
    <property type="match status" value="2"/>
</dbReference>
<evidence type="ECO:0000256" key="1">
    <source>
        <dbReference type="ARBA" id="ARBA00010458"/>
    </source>
</evidence>
<dbReference type="CDD" id="cd03442">
    <property type="entry name" value="BFIT_BACH"/>
    <property type="match status" value="2"/>
</dbReference>
<dbReference type="Gene3D" id="3.10.129.10">
    <property type="entry name" value="Hotdog Thioesterase"/>
    <property type="match status" value="2"/>
</dbReference>
<dbReference type="GO" id="GO:0005739">
    <property type="term" value="C:mitochondrion"/>
    <property type="evidence" value="ECO:0007669"/>
    <property type="project" value="TreeGrafter"/>
</dbReference>
<comment type="caution">
    <text evidence="6">The sequence shown here is derived from an EMBL/GenBank/DDBJ whole genome shotgun (WGS) entry which is preliminary data.</text>
</comment>
<keyword evidence="4" id="KW-0809">Transit peptide</keyword>